<dbReference type="PANTHER" id="PTHR12832:SF11">
    <property type="entry name" value="LD23868P"/>
    <property type="match status" value="1"/>
</dbReference>
<dbReference type="OrthoDB" id="276323at2759"/>
<name>A0A168QQ54_ABSGL</name>
<keyword evidence="4" id="KW-1185">Reference proteome</keyword>
<gene>
    <name evidence="3" type="primary">ABSGL_11162.1 scaffold 12295</name>
</gene>
<organism evidence="3">
    <name type="scientific">Absidia glauca</name>
    <name type="common">Pin mould</name>
    <dbReference type="NCBI Taxonomy" id="4829"/>
    <lineage>
        <taxon>Eukaryota</taxon>
        <taxon>Fungi</taxon>
        <taxon>Fungi incertae sedis</taxon>
        <taxon>Mucoromycota</taxon>
        <taxon>Mucoromycotina</taxon>
        <taxon>Mucoromycetes</taxon>
        <taxon>Mucorales</taxon>
        <taxon>Cunninghamellaceae</taxon>
        <taxon>Absidia</taxon>
    </lineage>
</organism>
<evidence type="ECO:0000256" key="1">
    <source>
        <dbReference type="ARBA" id="ARBA00010954"/>
    </source>
</evidence>
<dbReference type="InParanoid" id="A0A168QQ54"/>
<dbReference type="PANTHER" id="PTHR12832">
    <property type="entry name" value="TESTIS-SPECIFIC PROTEIN PBS13 T-COMPLEX 11"/>
    <property type="match status" value="1"/>
</dbReference>
<feature type="compositionally biased region" description="Polar residues" evidence="2">
    <location>
        <begin position="134"/>
        <end position="143"/>
    </location>
</feature>
<dbReference type="AlphaFoldDB" id="A0A168QQ54"/>
<dbReference type="Proteomes" id="UP000078561">
    <property type="component" value="Unassembled WGS sequence"/>
</dbReference>
<dbReference type="InterPro" id="IPR008862">
    <property type="entry name" value="Tcp11"/>
</dbReference>
<evidence type="ECO:0000313" key="4">
    <source>
        <dbReference type="Proteomes" id="UP000078561"/>
    </source>
</evidence>
<feature type="region of interest" description="Disordered" evidence="2">
    <location>
        <begin position="134"/>
        <end position="153"/>
    </location>
</feature>
<dbReference type="Pfam" id="PF05794">
    <property type="entry name" value="Tcp11"/>
    <property type="match status" value="1"/>
</dbReference>
<protein>
    <submittedName>
        <fullName evidence="3">Uncharacterized protein</fullName>
    </submittedName>
</protein>
<proteinExistence type="inferred from homology"/>
<evidence type="ECO:0000256" key="2">
    <source>
        <dbReference type="SAM" id="MobiDB-lite"/>
    </source>
</evidence>
<reference evidence="3" key="1">
    <citation type="submission" date="2016-04" db="EMBL/GenBank/DDBJ databases">
        <authorList>
            <person name="Evans L.H."/>
            <person name="Alamgir A."/>
            <person name="Owens N."/>
            <person name="Weber N.D."/>
            <person name="Virtaneva K."/>
            <person name="Barbian K."/>
            <person name="Babar A."/>
            <person name="Rosenke K."/>
        </authorList>
    </citation>
    <scope>NUCLEOTIDE SEQUENCE [LARGE SCALE GENOMIC DNA]</scope>
    <source>
        <strain evidence="3">CBS 101.48</strain>
    </source>
</reference>
<dbReference type="GO" id="GO:0010737">
    <property type="term" value="P:protein kinase A signaling"/>
    <property type="evidence" value="ECO:0007669"/>
    <property type="project" value="TreeGrafter"/>
</dbReference>
<dbReference type="EMBL" id="LT554468">
    <property type="protein sequence ID" value="SAM05287.1"/>
    <property type="molecule type" value="Genomic_DNA"/>
</dbReference>
<evidence type="ECO:0000313" key="3">
    <source>
        <dbReference type="EMBL" id="SAM05287.1"/>
    </source>
</evidence>
<dbReference type="OMA" id="QIVMCAS"/>
<accession>A0A168QQ54</accession>
<comment type="similarity">
    <text evidence="1">Belongs to the TCP11 family.</text>
</comment>
<dbReference type="STRING" id="4829.A0A168QQ54"/>
<sequence length="578" mass="65078">MTTHSVPLITIKHTLSMVDDWFDSNRQAVGPLDRLALEETWNAYYTVAEVCKSPAATSQLFAPPLSTLYLETVRLQQHVLDIGHHYSLSTQLTQAITTLLTELKQSIGHYETPSQVDQLMETAEQIVAGHTTTTQMTNHSIPSSPTPRPQKAPTTETMISSEQLERLLSGYAANGWTKEKLAHELMMDPDFQLQKSKPATELEQRIDSIARQAFFDRIDEDVQQHHDLTLSVLPLLDDIKTRLLSFVPATSTLHRTITDVMDLALFDQQMKQATFDLDKVIQFCLDMMLQMAAPIRDDTIRRIGTTTQPGQQLRSILETLEVMSLDLMNFRLKALRPHLVPVAVDYEHDGFAKAVAQGTVGLAKTRQWLHHSLDRLVNKNIQATGTRTVVDEGYMGLLTATTAWTRLTCPETVLLDIDRIVAYQNDLQEVTIVAALAMLGRNAGISDIKAFTKRIFVLLKDTKDNKGGVTLEHLALEMERAISAPVTEEKKNWIRSMVGKTLAHEDPLYRLLAQRTASTIRHQLTTGTFVDDAALLQSGLEPVRPQLLALCTRAKLFAEHNYRVYASWYQEMVKDLQT</sequence>